<dbReference type="Proteomes" id="UP000696280">
    <property type="component" value="Unassembled WGS sequence"/>
</dbReference>
<dbReference type="PANTHER" id="PTHR43350">
    <property type="entry name" value="NAD-DEPENDENT ALCOHOL DEHYDROGENASE"/>
    <property type="match status" value="1"/>
</dbReference>
<dbReference type="InterPro" id="IPR011032">
    <property type="entry name" value="GroES-like_sf"/>
</dbReference>
<comment type="similarity">
    <text evidence="2">Belongs to the zinc-containing alcohol dehydrogenase family.</text>
</comment>
<evidence type="ECO:0000256" key="5">
    <source>
        <dbReference type="ARBA" id="ARBA00023002"/>
    </source>
</evidence>
<dbReference type="SUPFAM" id="SSF51735">
    <property type="entry name" value="NAD(P)-binding Rossmann-fold domains"/>
    <property type="match status" value="1"/>
</dbReference>
<keyword evidence="4" id="KW-0862">Zinc</keyword>
<evidence type="ECO:0000313" key="8">
    <source>
        <dbReference type="EMBL" id="CAG8952666.1"/>
    </source>
</evidence>
<dbReference type="Pfam" id="PF08240">
    <property type="entry name" value="ADH_N"/>
    <property type="match status" value="1"/>
</dbReference>
<evidence type="ECO:0000313" key="9">
    <source>
        <dbReference type="Proteomes" id="UP000696280"/>
    </source>
</evidence>
<dbReference type="SUPFAM" id="SSF50129">
    <property type="entry name" value="GroES-like"/>
    <property type="match status" value="1"/>
</dbReference>
<evidence type="ECO:0008006" key="10">
    <source>
        <dbReference type="Google" id="ProtNLM"/>
    </source>
</evidence>
<gene>
    <name evidence="8" type="ORF">HYFRA_00008908</name>
</gene>
<dbReference type="InterPro" id="IPR013154">
    <property type="entry name" value="ADH-like_N"/>
</dbReference>
<dbReference type="GO" id="GO:0046872">
    <property type="term" value="F:metal ion binding"/>
    <property type="evidence" value="ECO:0007669"/>
    <property type="project" value="UniProtKB-KW"/>
</dbReference>
<evidence type="ECO:0000259" key="6">
    <source>
        <dbReference type="Pfam" id="PF00107"/>
    </source>
</evidence>
<comment type="cofactor">
    <cofactor evidence="1">
        <name>Zn(2+)</name>
        <dbReference type="ChEBI" id="CHEBI:29105"/>
    </cofactor>
</comment>
<dbReference type="OrthoDB" id="5407715at2759"/>
<evidence type="ECO:0000259" key="7">
    <source>
        <dbReference type="Pfam" id="PF08240"/>
    </source>
</evidence>
<feature type="domain" description="Alcohol dehydrogenase-like N-terminal" evidence="7">
    <location>
        <begin position="33"/>
        <end position="146"/>
    </location>
</feature>
<dbReference type="InterPro" id="IPR036291">
    <property type="entry name" value="NAD(P)-bd_dom_sf"/>
</dbReference>
<protein>
    <recommendedName>
        <fullName evidence="10">Alcohol dehydrogenase</fullName>
    </recommendedName>
</protein>
<proteinExistence type="inferred from homology"/>
<dbReference type="PANTHER" id="PTHR43350:SF17">
    <property type="entry name" value="NAD-DEPENDENT ALCOHOL DEHYDROGENASE"/>
    <property type="match status" value="1"/>
</dbReference>
<organism evidence="8 9">
    <name type="scientific">Hymenoscyphus fraxineus</name>
    <dbReference type="NCBI Taxonomy" id="746836"/>
    <lineage>
        <taxon>Eukaryota</taxon>
        <taxon>Fungi</taxon>
        <taxon>Dikarya</taxon>
        <taxon>Ascomycota</taxon>
        <taxon>Pezizomycotina</taxon>
        <taxon>Leotiomycetes</taxon>
        <taxon>Helotiales</taxon>
        <taxon>Helotiaceae</taxon>
        <taxon>Hymenoscyphus</taxon>
    </lineage>
</organism>
<keyword evidence="5" id="KW-0560">Oxidoreductase</keyword>
<evidence type="ECO:0000256" key="4">
    <source>
        <dbReference type="ARBA" id="ARBA00022833"/>
    </source>
</evidence>
<dbReference type="AlphaFoldDB" id="A0A9N9KT68"/>
<dbReference type="Pfam" id="PF00107">
    <property type="entry name" value="ADH_zinc_N"/>
    <property type="match status" value="1"/>
</dbReference>
<name>A0A9N9KT68_9HELO</name>
<dbReference type="Gene3D" id="3.90.180.10">
    <property type="entry name" value="Medium-chain alcohol dehydrogenases, catalytic domain"/>
    <property type="match status" value="1"/>
</dbReference>
<reference evidence="8" key="1">
    <citation type="submission" date="2021-07" db="EMBL/GenBank/DDBJ databases">
        <authorList>
            <person name="Durling M."/>
        </authorList>
    </citation>
    <scope>NUCLEOTIDE SEQUENCE</scope>
</reference>
<keyword evidence="3" id="KW-0479">Metal-binding</keyword>
<dbReference type="EMBL" id="CAJVRL010000047">
    <property type="protein sequence ID" value="CAG8952666.1"/>
    <property type="molecule type" value="Genomic_DNA"/>
</dbReference>
<comment type="caution">
    <text evidence="8">The sequence shown here is derived from an EMBL/GenBank/DDBJ whole genome shotgun (WGS) entry which is preliminary data.</text>
</comment>
<evidence type="ECO:0000256" key="2">
    <source>
        <dbReference type="ARBA" id="ARBA00008072"/>
    </source>
</evidence>
<evidence type="ECO:0000256" key="1">
    <source>
        <dbReference type="ARBA" id="ARBA00001947"/>
    </source>
</evidence>
<feature type="domain" description="Alcohol dehydrogenase-like C-terminal" evidence="6">
    <location>
        <begin position="201"/>
        <end position="329"/>
    </location>
</feature>
<evidence type="ECO:0000256" key="3">
    <source>
        <dbReference type="ARBA" id="ARBA00022723"/>
    </source>
</evidence>
<accession>A0A9N9KT68</accession>
<dbReference type="GO" id="GO:0016491">
    <property type="term" value="F:oxidoreductase activity"/>
    <property type="evidence" value="ECO:0007669"/>
    <property type="project" value="UniProtKB-KW"/>
</dbReference>
<sequence>MAQNIPPTHKALLLTSTSKPPTIQTLPTPTAIPGSALIRIHAVNLISYMPAIYSGRRPYPLSLPLIIGTSAIGRIAALGADSTFLQPGQLVFIDSFIHSRDNPEDAMLLGISSGFDDRARKLMDGEWRDATFAEYAKVPLENVHVLDEGRLLGSKEEGGLGYRVEELSDISRLAVGYGGLNSIDVKAGETVIVAPATGPFGSAVVKVAHALGARVLAMGRNMSVLEKLKEEHERVEIVPLTNDLEVDLAALQKFGKIDAYFDISPPEAAESTHYRSCILALRRGGRVSLMGGIGAEVPIPMGFIVRKDIRLVGKWMYDREDIAQLIGMIEMGLLGLQGDVKTFKLEDWEEAFETAEREGASGRSVIVP</sequence>
<keyword evidence="9" id="KW-1185">Reference proteome</keyword>
<dbReference type="Gene3D" id="3.40.50.720">
    <property type="entry name" value="NAD(P)-binding Rossmann-like Domain"/>
    <property type="match status" value="1"/>
</dbReference>
<dbReference type="CDD" id="cd05188">
    <property type="entry name" value="MDR"/>
    <property type="match status" value="1"/>
</dbReference>
<dbReference type="InterPro" id="IPR013149">
    <property type="entry name" value="ADH-like_C"/>
</dbReference>